<feature type="region of interest" description="Disordered" evidence="1">
    <location>
        <begin position="258"/>
        <end position="286"/>
    </location>
</feature>
<dbReference type="EMBL" id="BAFE01000053">
    <property type="protein sequence ID" value="GAB48571.1"/>
    <property type="molecule type" value="Genomic_DNA"/>
</dbReference>
<dbReference type="SMART" id="SM00849">
    <property type="entry name" value="Lactamase_B"/>
    <property type="match status" value="1"/>
</dbReference>
<evidence type="ECO:0000256" key="1">
    <source>
        <dbReference type="SAM" id="MobiDB-lite"/>
    </source>
</evidence>
<keyword evidence="4" id="KW-1185">Reference proteome</keyword>
<dbReference type="AlphaFoldDB" id="H5US63"/>
<dbReference type="PANTHER" id="PTHR43546:SF3">
    <property type="entry name" value="UPF0173 METAL-DEPENDENT HYDROLASE MJ1163"/>
    <property type="match status" value="1"/>
</dbReference>
<dbReference type="RefSeq" id="WP_009482469.1">
    <property type="nucleotide sequence ID" value="NZ_BAFE01000053.1"/>
</dbReference>
<dbReference type="SUPFAM" id="SSF56281">
    <property type="entry name" value="Metallo-hydrolase/oxidoreductase"/>
    <property type="match status" value="1"/>
</dbReference>
<dbReference type="Proteomes" id="UP000004367">
    <property type="component" value="Unassembled WGS sequence"/>
</dbReference>
<dbReference type="InterPro" id="IPR036866">
    <property type="entry name" value="RibonucZ/Hydroxyglut_hydro"/>
</dbReference>
<organism evidence="3 4">
    <name type="scientific">Mobilicoccus pelagius NBRC 104925</name>
    <dbReference type="NCBI Taxonomy" id="1089455"/>
    <lineage>
        <taxon>Bacteria</taxon>
        <taxon>Bacillati</taxon>
        <taxon>Actinomycetota</taxon>
        <taxon>Actinomycetes</taxon>
        <taxon>Micrococcales</taxon>
        <taxon>Dermatophilaceae</taxon>
        <taxon>Mobilicoccus</taxon>
    </lineage>
</organism>
<name>H5US63_9MICO</name>
<dbReference type="eggNOG" id="COG1235">
    <property type="taxonomic scope" value="Bacteria"/>
</dbReference>
<dbReference type="PANTHER" id="PTHR43546">
    <property type="entry name" value="UPF0173 METAL-DEPENDENT HYDROLASE MJ1163-RELATED"/>
    <property type="match status" value="1"/>
</dbReference>
<reference evidence="3 4" key="1">
    <citation type="submission" date="2012-02" db="EMBL/GenBank/DDBJ databases">
        <title>Whole genome shotgun sequence of Mobilicoccus pelagius NBRC 104925.</title>
        <authorList>
            <person name="Yoshida Y."/>
            <person name="Hosoyama A."/>
            <person name="Tsuchikane K."/>
            <person name="Katsumata H."/>
            <person name="Yamazaki S."/>
            <person name="Fujita N."/>
        </authorList>
    </citation>
    <scope>NUCLEOTIDE SEQUENCE [LARGE SCALE GENOMIC DNA]</scope>
    <source>
        <strain evidence="3 4">NBRC 104925</strain>
    </source>
</reference>
<comment type="caution">
    <text evidence="3">The sequence shown here is derived from an EMBL/GenBank/DDBJ whole genome shotgun (WGS) entry which is preliminary data.</text>
</comment>
<sequence>MSGPTEVVLLGTGSADGWPNAFCRCDSCEAARAAGVVRSPTSVLVDGRILLDLGPHVEASATRAGTHLADLAAVLVTHVHEDHCAPAALLHRTWATDEPLVVHGPPAVVAACTPWLDPAGSPITLREVTAGDDLEVAGYRVRVLPATHEAFGPAVLYDVTTPAEARLLYATDTGPLTPEAFAAIRGSRFDLVLLEETFGHRPAGPGHHDLTSFGTTVADLRDIGALTDDGRVVAIHLSHHNPPPAQLAEALAAHDAIAPPDGTHLTVPGRPPRPDRAATGDGPTTA</sequence>
<dbReference type="InterPro" id="IPR050114">
    <property type="entry name" value="UPF0173_UPF0282_UlaG_hydrolase"/>
</dbReference>
<dbReference type="STRING" id="1089455.MOPEL_074_00580"/>
<dbReference type="Gene3D" id="3.60.15.10">
    <property type="entry name" value="Ribonuclease Z/Hydroxyacylglutathione hydrolase-like"/>
    <property type="match status" value="1"/>
</dbReference>
<dbReference type="Pfam" id="PF12706">
    <property type="entry name" value="Lactamase_B_2"/>
    <property type="match status" value="1"/>
</dbReference>
<evidence type="ECO:0000313" key="3">
    <source>
        <dbReference type="EMBL" id="GAB48571.1"/>
    </source>
</evidence>
<dbReference type="InterPro" id="IPR001279">
    <property type="entry name" value="Metallo-B-lactamas"/>
</dbReference>
<feature type="domain" description="Metallo-beta-lactamase" evidence="2">
    <location>
        <begin position="39"/>
        <end position="236"/>
    </location>
</feature>
<evidence type="ECO:0000313" key="4">
    <source>
        <dbReference type="Proteomes" id="UP000004367"/>
    </source>
</evidence>
<protein>
    <recommendedName>
        <fullName evidence="2">Metallo-beta-lactamase domain-containing protein</fullName>
    </recommendedName>
</protein>
<dbReference type="OrthoDB" id="3190691at2"/>
<proteinExistence type="predicted"/>
<evidence type="ECO:0000259" key="2">
    <source>
        <dbReference type="SMART" id="SM00849"/>
    </source>
</evidence>
<gene>
    <name evidence="3" type="ORF">MOPEL_074_00580</name>
</gene>
<accession>H5US63</accession>